<dbReference type="OrthoDB" id="10667854at2759"/>
<proteinExistence type="predicted"/>
<evidence type="ECO:0000256" key="1">
    <source>
        <dbReference type="SAM" id="MobiDB-lite"/>
    </source>
</evidence>
<dbReference type="EMBL" id="JAGMVJ010000003">
    <property type="protein sequence ID" value="KAH7092065.1"/>
    <property type="molecule type" value="Genomic_DNA"/>
</dbReference>
<dbReference type="Proteomes" id="UP000813461">
    <property type="component" value="Unassembled WGS sequence"/>
</dbReference>
<name>A0A8K0RDD5_9PLEO</name>
<accession>A0A8K0RDD5</accession>
<sequence>MSDRNNHQPPVHHATAPPSVPESADTNLVTEISELNVVNTTSTPNTTTSAPSDIPGLISSAVPITTLQATPQSNVPSVPIQDSPQISTATVPRDGDPLNPSVAAPAKDNYTPGNSVASATNLINKLQQLKDQLKYPVRNSIRTNQREKVDTNYFEITVNPTTTFYEY</sequence>
<dbReference type="AlphaFoldDB" id="A0A8K0RDD5"/>
<evidence type="ECO:0000313" key="3">
    <source>
        <dbReference type="Proteomes" id="UP000813461"/>
    </source>
</evidence>
<feature type="compositionally biased region" description="Polar residues" evidence="1">
    <location>
        <begin position="70"/>
        <end position="90"/>
    </location>
</feature>
<protein>
    <submittedName>
        <fullName evidence="2">Uncharacterized protein</fullName>
    </submittedName>
</protein>
<feature type="region of interest" description="Disordered" evidence="1">
    <location>
        <begin position="1"/>
        <end position="27"/>
    </location>
</feature>
<organism evidence="2 3">
    <name type="scientific">Paraphoma chrysanthemicola</name>
    <dbReference type="NCBI Taxonomy" id="798071"/>
    <lineage>
        <taxon>Eukaryota</taxon>
        <taxon>Fungi</taxon>
        <taxon>Dikarya</taxon>
        <taxon>Ascomycota</taxon>
        <taxon>Pezizomycotina</taxon>
        <taxon>Dothideomycetes</taxon>
        <taxon>Pleosporomycetidae</taxon>
        <taxon>Pleosporales</taxon>
        <taxon>Pleosporineae</taxon>
        <taxon>Phaeosphaeriaceae</taxon>
        <taxon>Paraphoma</taxon>
    </lineage>
</organism>
<keyword evidence="3" id="KW-1185">Reference proteome</keyword>
<feature type="region of interest" description="Disordered" evidence="1">
    <location>
        <begin position="70"/>
        <end position="100"/>
    </location>
</feature>
<comment type="caution">
    <text evidence="2">The sequence shown here is derived from an EMBL/GenBank/DDBJ whole genome shotgun (WGS) entry which is preliminary data.</text>
</comment>
<gene>
    <name evidence="2" type="ORF">FB567DRAFT_588376</name>
</gene>
<reference evidence="2" key="1">
    <citation type="journal article" date="2021" name="Nat. Commun.">
        <title>Genetic determinants of endophytism in the Arabidopsis root mycobiome.</title>
        <authorList>
            <person name="Mesny F."/>
            <person name="Miyauchi S."/>
            <person name="Thiergart T."/>
            <person name="Pickel B."/>
            <person name="Atanasova L."/>
            <person name="Karlsson M."/>
            <person name="Huettel B."/>
            <person name="Barry K.W."/>
            <person name="Haridas S."/>
            <person name="Chen C."/>
            <person name="Bauer D."/>
            <person name="Andreopoulos W."/>
            <person name="Pangilinan J."/>
            <person name="LaButti K."/>
            <person name="Riley R."/>
            <person name="Lipzen A."/>
            <person name="Clum A."/>
            <person name="Drula E."/>
            <person name="Henrissat B."/>
            <person name="Kohler A."/>
            <person name="Grigoriev I.V."/>
            <person name="Martin F.M."/>
            <person name="Hacquard S."/>
        </authorList>
    </citation>
    <scope>NUCLEOTIDE SEQUENCE</scope>
    <source>
        <strain evidence="2">MPI-SDFR-AT-0120</strain>
    </source>
</reference>
<evidence type="ECO:0000313" key="2">
    <source>
        <dbReference type="EMBL" id="KAH7092065.1"/>
    </source>
</evidence>